<dbReference type="RefSeq" id="WP_134113521.1">
    <property type="nucleotide sequence ID" value="NZ_SOBG01000007.1"/>
</dbReference>
<dbReference type="SUPFAM" id="SSF109604">
    <property type="entry name" value="HD-domain/PDEase-like"/>
    <property type="match status" value="1"/>
</dbReference>
<feature type="domain" description="HD-GYP" evidence="2">
    <location>
        <begin position="108"/>
        <end position="301"/>
    </location>
</feature>
<proteinExistence type="predicted"/>
<dbReference type="PANTHER" id="PTHR43155">
    <property type="entry name" value="CYCLIC DI-GMP PHOSPHODIESTERASE PA4108-RELATED"/>
    <property type="match status" value="1"/>
</dbReference>
<dbReference type="SMART" id="SM00471">
    <property type="entry name" value="HDc"/>
    <property type="match status" value="1"/>
</dbReference>
<dbReference type="CDD" id="cd00077">
    <property type="entry name" value="HDc"/>
    <property type="match status" value="1"/>
</dbReference>
<keyword evidence="4" id="KW-1185">Reference proteome</keyword>
<dbReference type="Pfam" id="PF13487">
    <property type="entry name" value="HD_5"/>
    <property type="match status" value="1"/>
</dbReference>
<evidence type="ECO:0000256" key="1">
    <source>
        <dbReference type="SAM" id="Coils"/>
    </source>
</evidence>
<dbReference type="PANTHER" id="PTHR43155:SF2">
    <property type="entry name" value="CYCLIC DI-GMP PHOSPHODIESTERASE PA4108"/>
    <property type="match status" value="1"/>
</dbReference>
<dbReference type="EMBL" id="SOBG01000007">
    <property type="protein sequence ID" value="TDT68587.1"/>
    <property type="molecule type" value="Genomic_DNA"/>
</dbReference>
<dbReference type="InterPro" id="IPR037522">
    <property type="entry name" value="HD_GYP_dom"/>
</dbReference>
<gene>
    <name evidence="3" type="ORF">EV215_1654</name>
</gene>
<evidence type="ECO:0000313" key="4">
    <source>
        <dbReference type="Proteomes" id="UP000294678"/>
    </source>
</evidence>
<feature type="coiled-coil region" evidence="1">
    <location>
        <begin position="50"/>
        <end position="96"/>
    </location>
</feature>
<protein>
    <submittedName>
        <fullName evidence="3">HD-GYP domain-containing protein (C-di-GMP phosphodiesterase class II)</fullName>
    </submittedName>
</protein>
<dbReference type="PROSITE" id="PS51832">
    <property type="entry name" value="HD_GYP"/>
    <property type="match status" value="1"/>
</dbReference>
<organism evidence="3 4">
    <name type="scientific">Hypnocyclicus thermotrophus</name>
    <dbReference type="NCBI Taxonomy" id="1627895"/>
    <lineage>
        <taxon>Bacteria</taxon>
        <taxon>Fusobacteriati</taxon>
        <taxon>Fusobacteriota</taxon>
        <taxon>Fusobacteriia</taxon>
        <taxon>Fusobacteriales</taxon>
        <taxon>Fusobacteriaceae</taxon>
        <taxon>Hypnocyclicus</taxon>
    </lineage>
</organism>
<sequence>MMVKTIDLKENMELKEGIVVNNIVLIEEGTKLTKELIERIKKFNIEEVSIKDEEKNIEDILLEEEKIKEEFKKEYLESIEDTKEVLEDVLNNKIDDTTLELIVDKTMGNIEKDKNILLSLMDMKSEGEYLFDHSLKTTMLAIMLGKELNYTDEELEILGKAAILHDVGMLKVKKEIIDKKSKLTLEEMEEVKKHIDITLDLLKNEEKEVLEIIKYHHERIDGKGYPNGLKSEDIPDMSKVLKIADIYAALVSNRSYRKAFNANEAIKEMVHASGKEIDLILFKKFLKIMSMFPIGSKVRLSNGKIAIVKQITENIFRPVIDIEENGKIERIDLSKKENFLLHIMGLAE</sequence>
<evidence type="ECO:0000259" key="2">
    <source>
        <dbReference type="PROSITE" id="PS51832"/>
    </source>
</evidence>
<dbReference type="Proteomes" id="UP000294678">
    <property type="component" value="Unassembled WGS sequence"/>
</dbReference>
<comment type="caution">
    <text evidence="3">The sequence shown here is derived from an EMBL/GenBank/DDBJ whole genome shotgun (WGS) entry which is preliminary data.</text>
</comment>
<dbReference type="Gene3D" id="1.10.3210.10">
    <property type="entry name" value="Hypothetical protein af1432"/>
    <property type="match status" value="1"/>
</dbReference>
<keyword evidence="1" id="KW-0175">Coiled coil</keyword>
<dbReference type="InterPro" id="IPR003607">
    <property type="entry name" value="HD/PDEase_dom"/>
</dbReference>
<evidence type="ECO:0000313" key="3">
    <source>
        <dbReference type="EMBL" id="TDT68587.1"/>
    </source>
</evidence>
<accession>A0AA46I533</accession>
<reference evidence="3 4" key="1">
    <citation type="submission" date="2019-03" db="EMBL/GenBank/DDBJ databases">
        <title>Genomic Encyclopedia of Type Strains, Phase IV (KMG-IV): sequencing the most valuable type-strain genomes for metagenomic binning, comparative biology and taxonomic classification.</title>
        <authorList>
            <person name="Goeker M."/>
        </authorList>
    </citation>
    <scope>NUCLEOTIDE SEQUENCE [LARGE SCALE GENOMIC DNA]</scope>
    <source>
        <strain evidence="3 4">DSM 100055</strain>
    </source>
</reference>
<dbReference type="AlphaFoldDB" id="A0AA46I533"/>
<name>A0AA46I533_9FUSO</name>